<sequence>MNMLKPFVRTDLLGIIHFHTNIKSAKKFFPVEALPNEMGGKAGPTKDLIDEHIKLLEEFRPWFLQDERIGRVNESLRVGKFKMADDLAGMDGSFKKLEID</sequence>
<organism evidence="1 2">
    <name type="scientific">Dinoponera quadriceps</name>
    <name type="common">South American ant</name>
    <dbReference type="NCBI Taxonomy" id="609295"/>
    <lineage>
        <taxon>Eukaryota</taxon>
        <taxon>Metazoa</taxon>
        <taxon>Ecdysozoa</taxon>
        <taxon>Arthropoda</taxon>
        <taxon>Hexapoda</taxon>
        <taxon>Insecta</taxon>
        <taxon>Pterygota</taxon>
        <taxon>Neoptera</taxon>
        <taxon>Endopterygota</taxon>
        <taxon>Hymenoptera</taxon>
        <taxon>Apocrita</taxon>
        <taxon>Aculeata</taxon>
        <taxon>Formicoidea</taxon>
        <taxon>Formicidae</taxon>
        <taxon>Ponerinae</taxon>
        <taxon>Ponerini</taxon>
        <taxon>Dinoponera</taxon>
    </lineage>
</organism>
<dbReference type="SUPFAM" id="SSF52087">
    <property type="entry name" value="CRAL/TRIO domain"/>
    <property type="match status" value="1"/>
</dbReference>
<keyword evidence="1" id="KW-1185">Reference proteome</keyword>
<dbReference type="RefSeq" id="XP_014487848.1">
    <property type="nucleotide sequence ID" value="XM_014632362.1"/>
</dbReference>
<dbReference type="Gene3D" id="3.40.525.10">
    <property type="entry name" value="CRAL-TRIO lipid binding domain"/>
    <property type="match status" value="1"/>
</dbReference>
<name>A0A6P3YBT0_DINQU</name>
<dbReference type="OrthoDB" id="6432525at2759"/>
<gene>
    <name evidence="2" type="primary">LOC106751462</name>
</gene>
<dbReference type="Proteomes" id="UP000515204">
    <property type="component" value="Unplaced"/>
</dbReference>
<reference evidence="2" key="1">
    <citation type="submission" date="2025-08" db="UniProtKB">
        <authorList>
            <consortium name="RefSeq"/>
        </authorList>
    </citation>
    <scope>IDENTIFICATION</scope>
</reference>
<evidence type="ECO:0000313" key="2">
    <source>
        <dbReference type="RefSeq" id="XP_014487848.1"/>
    </source>
</evidence>
<protein>
    <submittedName>
        <fullName evidence="2">Uncharacterized protein LOC106751462</fullName>
    </submittedName>
</protein>
<dbReference type="AlphaFoldDB" id="A0A6P3YBT0"/>
<accession>A0A6P3YBT0</accession>
<dbReference type="InterPro" id="IPR036865">
    <property type="entry name" value="CRAL-TRIO_dom_sf"/>
</dbReference>
<evidence type="ECO:0000313" key="1">
    <source>
        <dbReference type="Proteomes" id="UP000515204"/>
    </source>
</evidence>
<proteinExistence type="predicted"/>
<dbReference type="KEGG" id="dqu:106751462"/>
<dbReference type="GeneID" id="106751462"/>